<dbReference type="SMART" id="SM00862">
    <property type="entry name" value="Trans_reg_C"/>
    <property type="match status" value="1"/>
</dbReference>
<dbReference type="InterPro" id="IPR022742">
    <property type="entry name" value="Hydrolase_4"/>
</dbReference>
<dbReference type="EMBL" id="JSUQ01000032">
    <property type="protein sequence ID" value="KHQ50038.1"/>
    <property type="molecule type" value="Genomic_DNA"/>
</dbReference>
<dbReference type="PRINTS" id="PR00111">
    <property type="entry name" value="ABHYDROLASE"/>
</dbReference>
<protein>
    <submittedName>
        <fullName evidence="4">Adenylate/guanylate cyclase/hydrolase, alpha/beta fold family protein</fullName>
    </submittedName>
</protein>
<dbReference type="InterPro" id="IPR050471">
    <property type="entry name" value="AB_hydrolase"/>
</dbReference>
<dbReference type="PROSITE" id="PS51755">
    <property type="entry name" value="OMPR_PHOB"/>
    <property type="match status" value="1"/>
</dbReference>
<dbReference type="SUPFAM" id="SSF46894">
    <property type="entry name" value="C-terminal effector domain of the bipartite response regulators"/>
    <property type="match status" value="1"/>
</dbReference>
<keyword evidence="5" id="KW-1185">Reference proteome</keyword>
<dbReference type="Pfam" id="PF00486">
    <property type="entry name" value="Trans_reg_C"/>
    <property type="match status" value="1"/>
</dbReference>
<dbReference type="InterPro" id="IPR036388">
    <property type="entry name" value="WH-like_DNA-bd_sf"/>
</dbReference>
<dbReference type="InterPro" id="IPR000073">
    <property type="entry name" value="AB_hydrolase_1"/>
</dbReference>
<keyword evidence="1 2" id="KW-0238">DNA-binding</keyword>
<keyword evidence="4" id="KW-0378">Hydrolase</keyword>
<organism evidence="4 5">
    <name type="scientific">Mameliella alba</name>
    <dbReference type="NCBI Taxonomy" id="561184"/>
    <lineage>
        <taxon>Bacteria</taxon>
        <taxon>Pseudomonadati</taxon>
        <taxon>Pseudomonadota</taxon>
        <taxon>Alphaproteobacteria</taxon>
        <taxon>Rhodobacterales</taxon>
        <taxon>Roseobacteraceae</taxon>
        <taxon>Mameliella</taxon>
    </lineage>
</organism>
<dbReference type="AlphaFoldDB" id="A0A0B3RTF7"/>
<dbReference type="GO" id="GO:0006355">
    <property type="term" value="P:regulation of DNA-templated transcription"/>
    <property type="evidence" value="ECO:0007669"/>
    <property type="project" value="InterPro"/>
</dbReference>
<evidence type="ECO:0000259" key="3">
    <source>
        <dbReference type="PROSITE" id="PS51755"/>
    </source>
</evidence>
<sequence>MSHALPMKLTFGDCAVDTGRQMFWKLGKPVRLEPQVFDVLAYFLRHQGTVISRDDLIAAVWDGRAVSDSTVSTRINAVRRAIGDNDRANRMLETLSKRGYRFSVEVFGDTRTKPDPQSSVGQAINVARSSDGTVIAHATSGEGPPLLRAGQFLTHLNMDWESEVRRPTLDRLGTHFSLTRYDQRGTGLSGGPATDFSLDRLVEDMLAVADDAELDCFGIWATSQGVPVSLAFAAAHPERVNRMVLYGGFVQGRAVREPEPDSVQADTFLELIAEGWCKPGGAFGKAYATLFMPDASAAQIDDMCKMQLSSATPDIAIALRRSLDTFDVSDILDQVRVPVLVVHSVEDSVNPLSQSRLMASLLPDAQLSIVDGRNHVPLPGTDAWETIMRVSVDFLKSD</sequence>
<evidence type="ECO:0000313" key="4">
    <source>
        <dbReference type="EMBL" id="KHQ50038.1"/>
    </source>
</evidence>
<reference evidence="4 5" key="1">
    <citation type="submission" date="2014-10" db="EMBL/GenBank/DDBJ databases">
        <title>Genome sequence of Ponticoccus sp. strain UMTAT08 isolated from clonal culture of toxic dinoflagellate Alexandrium tamiyavanichii.</title>
        <authorList>
            <person name="Gan H.Y."/>
            <person name="Muhd D.-D."/>
            <person name="Mohd Noor M.E."/>
            <person name="Yeong Y.S."/>
            <person name="Usup G."/>
        </authorList>
    </citation>
    <scope>NUCLEOTIDE SEQUENCE [LARGE SCALE GENOMIC DNA]</scope>
    <source>
        <strain evidence="4 5">UMTAT08</strain>
    </source>
</reference>
<dbReference type="GO" id="GO:0000160">
    <property type="term" value="P:phosphorelay signal transduction system"/>
    <property type="evidence" value="ECO:0007669"/>
    <property type="project" value="InterPro"/>
</dbReference>
<comment type="caution">
    <text evidence="4">The sequence shown here is derived from an EMBL/GenBank/DDBJ whole genome shotgun (WGS) entry which is preliminary data.</text>
</comment>
<dbReference type="Gene3D" id="3.40.50.1820">
    <property type="entry name" value="alpha/beta hydrolase"/>
    <property type="match status" value="1"/>
</dbReference>
<dbReference type="SUPFAM" id="SSF53474">
    <property type="entry name" value="alpha/beta-Hydrolases"/>
    <property type="match status" value="1"/>
</dbReference>
<proteinExistence type="predicted"/>
<accession>A0A0B3RTF7</accession>
<dbReference type="Pfam" id="PF12146">
    <property type="entry name" value="Hydrolase_4"/>
    <property type="match status" value="1"/>
</dbReference>
<feature type="domain" description="OmpR/PhoB-type" evidence="3">
    <location>
        <begin position="6"/>
        <end position="104"/>
    </location>
</feature>
<dbReference type="PANTHER" id="PTHR43433">
    <property type="entry name" value="HYDROLASE, ALPHA/BETA FOLD FAMILY PROTEIN"/>
    <property type="match status" value="1"/>
</dbReference>
<evidence type="ECO:0000256" key="2">
    <source>
        <dbReference type="PROSITE-ProRule" id="PRU01091"/>
    </source>
</evidence>
<dbReference type="InterPro" id="IPR001867">
    <property type="entry name" value="OmpR/PhoB-type_DNA-bd"/>
</dbReference>
<evidence type="ECO:0000256" key="1">
    <source>
        <dbReference type="ARBA" id="ARBA00023125"/>
    </source>
</evidence>
<dbReference type="PANTHER" id="PTHR43433:SF5">
    <property type="entry name" value="AB HYDROLASE-1 DOMAIN-CONTAINING PROTEIN"/>
    <property type="match status" value="1"/>
</dbReference>
<evidence type="ECO:0000313" key="5">
    <source>
        <dbReference type="Proteomes" id="UP000030960"/>
    </source>
</evidence>
<dbReference type="InterPro" id="IPR029058">
    <property type="entry name" value="AB_hydrolase_fold"/>
</dbReference>
<dbReference type="Gene3D" id="1.10.10.10">
    <property type="entry name" value="Winged helix-like DNA-binding domain superfamily/Winged helix DNA-binding domain"/>
    <property type="match status" value="1"/>
</dbReference>
<name>A0A0B3RTF7_9RHOB</name>
<dbReference type="Proteomes" id="UP000030960">
    <property type="component" value="Unassembled WGS sequence"/>
</dbReference>
<feature type="DNA-binding region" description="OmpR/PhoB-type" evidence="2">
    <location>
        <begin position="6"/>
        <end position="104"/>
    </location>
</feature>
<gene>
    <name evidence="4" type="ORF">OA50_05375</name>
</gene>
<dbReference type="CDD" id="cd00383">
    <property type="entry name" value="trans_reg_C"/>
    <property type="match status" value="1"/>
</dbReference>
<dbReference type="GO" id="GO:0016787">
    <property type="term" value="F:hydrolase activity"/>
    <property type="evidence" value="ECO:0007669"/>
    <property type="project" value="UniProtKB-KW"/>
</dbReference>
<dbReference type="InterPro" id="IPR016032">
    <property type="entry name" value="Sig_transdc_resp-reg_C-effctor"/>
</dbReference>
<dbReference type="GO" id="GO:0003677">
    <property type="term" value="F:DNA binding"/>
    <property type="evidence" value="ECO:0007669"/>
    <property type="project" value="UniProtKB-UniRule"/>
</dbReference>